<dbReference type="OMA" id="FFYIATI"/>
<evidence type="ECO:0000313" key="9">
    <source>
        <dbReference type="Proteomes" id="UP001652622"/>
    </source>
</evidence>
<sequence length="209" mass="23437">MDEVNRFSAGMFGYLIVGILVLGVFPMSICKVSFSKGSLDDSSPFFHKYHEPGDSILGGIISHSFVVSETITFTRHPFEDLSAAFILLTQTYQHILALVFAVKEINGNPQILTNVTLGFNIYNNYFNPKLTYEATMKILSTPDRFIPNYKCDFQNNLVAVIGGPNSNDFFYIATILSQYKIAQVVFVHGRGKKNLKKSVTIPLLVKYET</sequence>
<dbReference type="InParanoid" id="A0A6P9AWE6"/>
<evidence type="ECO:0000256" key="3">
    <source>
        <dbReference type="ARBA" id="ARBA00022989"/>
    </source>
</evidence>
<dbReference type="InterPro" id="IPR000068">
    <property type="entry name" value="GPCR_3_Ca_sens_rcpt-rel"/>
</dbReference>
<dbReference type="Gene3D" id="3.40.50.2300">
    <property type="match status" value="1"/>
</dbReference>
<keyword evidence="9" id="KW-1185">Reference proteome</keyword>
<keyword evidence="2 7" id="KW-0812">Transmembrane</keyword>
<reference evidence="10" key="1">
    <citation type="submission" date="2025-08" db="UniProtKB">
        <authorList>
            <consortium name="RefSeq"/>
        </authorList>
    </citation>
    <scope>IDENTIFICATION</scope>
    <source>
        <tissue evidence="10">Blood</tissue>
    </source>
</reference>
<dbReference type="RefSeq" id="XP_034262938.1">
    <property type="nucleotide sequence ID" value="XM_034407047.2"/>
</dbReference>
<dbReference type="PANTHER" id="PTHR24061">
    <property type="entry name" value="CALCIUM-SENSING RECEPTOR-RELATED"/>
    <property type="match status" value="1"/>
</dbReference>
<evidence type="ECO:0000256" key="1">
    <source>
        <dbReference type="ARBA" id="ARBA00004141"/>
    </source>
</evidence>
<evidence type="ECO:0000256" key="2">
    <source>
        <dbReference type="ARBA" id="ARBA00022692"/>
    </source>
</evidence>
<keyword evidence="4 7" id="KW-0472">Membrane</keyword>
<dbReference type="Proteomes" id="UP001652622">
    <property type="component" value="Unplaced"/>
</dbReference>
<dbReference type="KEGG" id="pgut:117658936"/>
<proteinExistence type="predicted"/>
<feature type="transmembrane region" description="Helical" evidence="7">
    <location>
        <begin position="12"/>
        <end position="29"/>
    </location>
</feature>
<dbReference type="InterPro" id="IPR028082">
    <property type="entry name" value="Peripla_BP_I"/>
</dbReference>
<gene>
    <name evidence="10" type="primary">LOC117658936</name>
</gene>
<evidence type="ECO:0000256" key="7">
    <source>
        <dbReference type="SAM" id="Phobius"/>
    </source>
</evidence>
<evidence type="ECO:0000313" key="10">
    <source>
        <dbReference type="RefSeq" id="XP_034262938.1"/>
    </source>
</evidence>
<comment type="subcellular location">
    <subcellularLocation>
        <location evidence="1">Membrane</location>
        <topology evidence="1">Multi-pass membrane protein</topology>
    </subcellularLocation>
</comment>
<dbReference type="InterPro" id="IPR001828">
    <property type="entry name" value="ANF_lig-bd_rcpt"/>
</dbReference>
<dbReference type="GO" id="GO:0005886">
    <property type="term" value="C:plasma membrane"/>
    <property type="evidence" value="ECO:0007669"/>
    <property type="project" value="TreeGrafter"/>
</dbReference>
<keyword evidence="3 7" id="KW-1133">Transmembrane helix</keyword>
<dbReference type="PRINTS" id="PR00248">
    <property type="entry name" value="GPCRMGR"/>
</dbReference>
<dbReference type="InterPro" id="IPR000337">
    <property type="entry name" value="GPCR_3"/>
</dbReference>
<keyword evidence="6" id="KW-0325">Glycoprotein</keyword>
<evidence type="ECO:0000256" key="5">
    <source>
        <dbReference type="ARBA" id="ARBA00023170"/>
    </source>
</evidence>
<dbReference type="AlphaFoldDB" id="A0A6P9AWE6"/>
<keyword evidence="5" id="KW-0675">Receptor</keyword>
<evidence type="ECO:0000256" key="6">
    <source>
        <dbReference type="ARBA" id="ARBA00023180"/>
    </source>
</evidence>
<feature type="domain" description="Receptor ligand binding region" evidence="8">
    <location>
        <begin position="97"/>
        <end position="184"/>
    </location>
</feature>
<accession>A0A6P9AWE6</accession>
<evidence type="ECO:0000256" key="4">
    <source>
        <dbReference type="ARBA" id="ARBA00023136"/>
    </source>
</evidence>
<name>A0A6P9AWE6_PANGU</name>
<dbReference type="SUPFAM" id="SSF53822">
    <property type="entry name" value="Periplasmic binding protein-like I"/>
    <property type="match status" value="1"/>
</dbReference>
<dbReference type="GeneID" id="117658936"/>
<protein>
    <submittedName>
        <fullName evidence="10">Vomeronasal type-2 receptor 26-like</fullName>
    </submittedName>
</protein>
<dbReference type="Pfam" id="PF01094">
    <property type="entry name" value="ANF_receptor"/>
    <property type="match status" value="1"/>
</dbReference>
<evidence type="ECO:0000259" key="8">
    <source>
        <dbReference type="Pfam" id="PF01094"/>
    </source>
</evidence>
<organism evidence="9 10">
    <name type="scientific">Pantherophis guttatus</name>
    <name type="common">Corn snake</name>
    <name type="synonym">Elaphe guttata</name>
    <dbReference type="NCBI Taxonomy" id="94885"/>
    <lineage>
        <taxon>Eukaryota</taxon>
        <taxon>Metazoa</taxon>
        <taxon>Chordata</taxon>
        <taxon>Craniata</taxon>
        <taxon>Vertebrata</taxon>
        <taxon>Euteleostomi</taxon>
        <taxon>Lepidosauria</taxon>
        <taxon>Squamata</taxon>
        <taxon>Bifurcata</taxon>
        <taxon>Unidentata</taxon>
        <taxon>Episquamata</taxon>
        <taxon>Toxicofera</taxon>
        <taxon>Serpentes</taxon>
        <taxon>Colubroidea</taxon>
        <taxon>Colubridae</taxon>
        <taxon>Colubrinae</taxon>
        <taxon>Pantherophis</taxon>
    </lineage>
</organism>
<dbReference type="PANTHER" id="PTHR24061:SF599">
    <property type="entry name" value="G-PROTEIN COUPLED RECEPTORS FAMILY 3 PROFILE DOMAIN-CONTAINING PROTEIN"/>
    <property type="match status" value="1"/>
</dbReference>
<dbReference type="GO" id="GO:0004930">
    <property type="term" value="F:G protein-coupled receptor activity"/>
    <property type="evidence" value="ECO:0007669"/>
    <property type="project" value="InterPro"/>
</dbReference>